<dbReference type="EMBL" id="JGCY01000261">
    <property type="protein sequence ID" value="EXY74832.1"/>
    <property type="molecule type" value="Genomic_DNA"/>
</dbReference>
<dbReference type="SUPFAM" id="SSF89623">
    <property type="entry name" value="Ribose/Galactose isomerase RpiB/AlsB"/>
    <property type="match status" value="1"/>
</dbReference>
<dbReference type="PIRSF" id="PIRSF005384">
    <property type="entry name" value="RpiB_LacA_B"/>
    <property type="match status" value="1"/>
</dbReference>
<dbReference type="NCBIfam" id="TIGR00689">
    <property type="entry name" value="rpiB_lacA_lacB"/>
    <property type="match status" value="1"/>
</dbReference>
<dbReference type="PANTHER" id="PTHR30345">
    <property type="entry name" value="RIBOSE-5-PHOSPHATE ISOMERASE B"/>
    <property type="match status" value="1"/>
</dbReference>
<gene>
    <name evidence="5" type="primary">rpiB</name>
    <name evidence="5" type="ORF">M124_1412</name>
</gene>
<organism evidence="5 6">
    <name type="scientific">Bacteroides fragilis str. 3988T(B)14</name>
    <dbReference type="NCBI Taxonomy" id="1339315"/>
    <lineage>
        <taxon>Bacteria</taxon>
        <taxon>Pseudomonadati</taxon>
        <taxon>Bacteroidota</taxon>
        <taxon>Bacteroidia</taxon>
        <taxon>Bacteroidales</taxon>
        <taxon>Bacteroidaceae</taxon>
        <taxon>Bacteroides</taxon>
    </lineage>
</organism>
<keyword evidence="2 5" id="KW-0413">Isomerase</keyword>
<evidence type="ECO:0000313" key="6">
    <source>
        <dbReference type="Proteomes" id="UP000020529"/>
    </source>
</evidence>
<evidence type="ECO:0000313" key="5">
    <source>
        <dbReference type="EMBL" id="EXY74832.1"/>
    </source>
</evidence>
<dbReference type="NCBIfam" id="TIGR01120">
    <property type="entry name" value="rpiB"/>
    <property type="match status" value="1"/>
</dbReference>
<dbReference type="GO" id="GO:0019316">
    <property type="term" value="P:D-allose catabolic process"/>
    <property type="evidence" value="ECO:0007669"/>
    <property type="project" value="TreeGrafter"/>
</dbReference>
<proteinExistence type="inferred from homology"/>
<sequence length="144" mass="16096">MKKIGICCDHAGFELKEYVRGWLEAKGWEYKDFGTYSTDSCDYPDFAHPLALAVEAGECYPGIAICGSGNGISMTLNKHQGIRAALCWTAEIAHMARLHNDANVLVMPGRYISTEEADMIMTEFFSTEFEGGRHQKRIDKIPVK</sequence>
<dbReference type="EC" id="5.3.1.6" evidence="5"/>
<dbReference type="InterPro" id="IPR036569">
    <property type="entry name" value="RpiB_LacA_LacB_sf"/>
</dbReference>
<evidence type="ECO:0000256" key="4">
    <source>
        <dbReference type="PIRSR" id="PIRSR005384-2"/>
    </source>
</evidence>
<name>A0A015SX39_BACFG</name>
<feature type="active site" description="Proton acceptor" evidence="3">
    <location>
        <position position="66"/>
    </location>
</feature>
<dbReference type="Gene3D" id="3.40.1400.10">
    <property type="entry name" value="Sugar-phosphate isomerase, RpiB/LacA/LacB"/>
    <property type="match status" value="1"/>
</dbReference>
<dbReference type="AlphaFoldDB" id="A0A015SX39"/>
<dbReference type="GO" id="GO:0009052">
    <property type="term" value="P:pentose-phosphate shunt, non-oxidative branch"/>
    <property type="evidence" value="ECO:0007669"/>
    <property type="project" value="TreeGrafter"/>
</dbReference>
<feature type="binding site" evidence="4">
    <location>
        <position position="133"/>
    </location>
    <ligand>
        <name>D-ribulose 5-phosphate</name>
        <dbReference type="ChEBI" id="CHEBI:58121"/>
    </ligand>
</feature>
<dbReference type="InterPro" id="IPR004785">
    <property type="entry name" value="RpiB"/>
</dbReference>
<feature type="binding site" evidence="4">
    <location>
        <position position="110"/>
    </location>
    <ligand>
        <name>D-ribulose 5-phosphate</name>
        <dbReference type="ChEBI" id="CHEBI:58121"/>
    </ligand>
</feature>
<feature type="active site" description="Proton donor" evidence="3">
    <location>
        <position position="99"/>
    </location>
</feature>
<dbReference type="InterPro" id="IPR003500">
    <property type="entry name" value="RpiB_LacA_LacB"/>
</dbReference>
<evidence type="ECO:0000256" key="2">
    <source>
        <dbReference type="ARBA" id="ARBA00023235"/>
    </source>
</evidence>
<dbReference type="NCBIfam" id="NF004051">
    <property type="entry name" value="PRK05571.1"/>
    <property type="match status" value="1"/>
</dbReference>
<dbReference type="RefSeq" id="WP_005786501.1">
    <property type="nucleotide sequence ID" value="NZ_JGCY01000261.1"/>
</dbReference>
<feature type="binding site" evidence="4">
    <location>
        <position position="100"/>
    </location>
    <ligand>
        <name>D-ribulose 5-phosphate</name>
        <dbReference type="ChEBI" id="CHEBI:58121"/>
    </ligand>
</feature>
<comment type="caution">
    <text evidence="5">The sequence shown here is derived from an EMBL/GenBank/DDBJ whole genome shotgun (WGS) entry which is preliminary data.</text>
</comment>
<feature type="binding site" evidence="4">
    <location>
        <begin position="9"/>
        <end position="10"/>
    </location>
    <ligand>
        <name>D-ribulose 5-phosphate</name>
        <dbReference type="ChEBI" id="CHEBI:58121"/>
    </ligand>
</feature>
<feature type="binding site" evidence="4">
    <location>
        <begin position="67"/>
        <end position="71"/>
    </location>
    <ligand>
        <name>D-ribulose 5-phosphate</name>
        <dbReference type="ChEBI" id="CHEBI:58121"/>
    </ligand>
</feature>
<reference evidence="5 6" key="1">
    <citation type="submission" date="2014-02" db="EMBL/GenBank/DDBJ databases">
        <authorList>
            <person name="Sears C."/>
            <person name="Carroll K."/>
            <person name="Sack B.R."/>
            <person name="Qadri F."/>
            <person name="Myers L.L."/>
            <person name="Chung G.-T."/>
            <person name="Escheverria P."/>
            <person name="Fraser C.M."/>
            <person name="Sadzewicz L."/>
            <person name="Shefchek K.A."/>
            <person name="Tallon L."/>
            <person name="Das S.P."/>
            <person name="Daugherty S."/>
            <person name="Mongodin E.F."/>
        </authorList>
    </citation>
    <scope>NUCLEOTIDE SEQUENCE [LARGE SCALE GENOMIC DNA]</scope>
    <source>
        <strain evidence="6">3988T(B)14</strain>
    </source>
</reference>
<evidence type="ECO:0000256" key="3">
    <source>
        <dbReference type="PIRSR" id="PIRSR005384-1"/>
    </source>
</evidence>
<dbReference type="PANTHER" id="PTHR30345:SF0">
    <property type="entry name" value="DNA DAMAGE-REPAIR_TOLERATION PROTEIN DRT102"/>
    <property type="match status" value="1"/>
</dbReference>
<dbReference type="Pfam" id="PF02502">
    <property type="entry name" value="LacAB_rpiB"/>
    <property type="match status" value="1"/>
</dbReference>
<dbReference type="Proteomes" id="UP000020529">
    <property type="component" value="Unassembled WGS sequence"/>
</dbReference>
<comment type="similarity">
    <text evidence="1">Belongs to the LacAB/RpiB family.</text>
</comment>
<accession>A0A015SX39</accession>
<feature type="binding site" evidence="4">
    <location>
        <position position="137"/>
    </location>
    <ligand>
        <name>D-ribulose 5-phosphate</name>
        <dbReference type="ChEBI" id="CHEBI:58121"/>
    </ligand>
</feature>
<evidence type="ECO:0000256" key="1">
    <source>
        <dbReference type="ARBA" id="ARBA00008754"/>
    </source>
</evidence>
<protein>
    <submittedName>
        <fullName evidence="5">Ribose 5-phosphate isomerase B</fullName>
        <ecNumber evidence="5">5.3.1.6</ecNumber>
    </submittedName>
</protein>
<dbReference type="PATRIC" id="fig|1339315.3.peg.2190"/>
<dbReference type="GO" id="GO:0004751">
    <property type="term" value="F:ribose-5-phosphate isomerase activity"/>
    <property type="evidence" value="ECO:0007669"/>
    <property type="project" value="UniProtKB-EC"/>
</dbReference>